<dbReference type="InterPro" id="IPR046531">
    <property type="entry name" value="DUF6596"/>
</dbReference>
<organism evidence="5 6">
    <name type="scientific">Stenotrophomonas acidaminiphila</name>
    <dbReference type="NCBI Taxonomy" id="128780"/>
    <lineage>
        <taxon>Bacteria</taxon>
        <taxon>Pseudomonadati</taxon>
        <taxon>Pseudomonadota</taxon>
        <taxon>Gammaproteobacteria</taxon>
        <taxon>Lysobacterales</taxon>
        <taxon>Lysobacteraceae</taxon>
        <taxon>Stenotrophomonas</taxon>
    </lineage>
</organism>
<feature type="domain" description="RNA polymerase sigma factor 70 region 4 type 2" evidence="3">
    <location>
        <begin position="119"/>
        <end position="169"/>
    </location>
</feature>
<dbReference type="InterPro" id="IPR014284">
    <property type="entry name" value="RNA_pol_sigma-70_dom"/>
</dbReference>
<protein>
    <submittedName>
        <fullName evidence="5">RNA polymerase sigma factor</fullName>
    </submittedName>
</protein>
<dbReference type="KEGG" id="sacz:AOT14_02640"/>
<proteinExistence type="predicted"/>
<evidence type="ECO:0000313" key="5">
    <source>
        <dbReference type="EMBL" id="ALJ26725.1"/>
    </source>
</evidence>
<feature type="domain" description="RNA polymerase sigma-70 region 2" evidence="2">
    <location>
        <begin position="16"/>
        <end position="79"/>
    </location>
</feature>
<feature type="region of interest" description="Disordered" evidence="1">
    <location>
        <begin position="83"/>
        <end position="102"/>
    </location>
</feature>
<keyword evidence="6" id="KW-1185">Reference proteome</keyword>
<gene>
    <name evidence="5" type="ORF">AOT14_02640</name>
</gene>
<dbReference type="RefSeq" id="WP_054661856.1">
    <property type="nucleotide sequence ID" value="NZ_DAMDNZ010000002.1"/>
</dbReference>
<dbReference type="PANTHER" id="PTHR47756:SF1">
    <property type="entry name" value="BLL0085 PROTEIN"/>
    <property type="match status" value="1"/>
</dbReference>
<dbReference type="GO" id="GO:0006352">
    <property type="term" value="P:DNA-templated transcription initiation"/>
    <property type="evidence" value="ECO:0007669"/>
    <property type="project" value="InterPro"/>
</dbReference>
<dbReference type="SUPFAM" id="SSF88659">
    <property type="entry name" value="Sigma3 and sigma4 domains of RNA polymerase sigma factors"/>
    <property type="match status" value="1"/>
</dbReference>
<reference evidence="5 6" key="1">
    <citation type="journal article" date="2015" name="Genome Announc.">
        <title>Complete Genome Sequencing of Stenotrophomonas acidaminiphila ZAC14D2_NAIMI4_2, a Multidrug-Resistant Strain Isolated from Sediments of a Polluted River in Mexico, Uncovers New Antibiotic Resistance Genes and a Novel Class-II Lasso Peptide Biosynthesis Gene Cluster.</title>
        <authorList>
            <person name="Vinuesa P."/>
            <person name="Ochoa-Sanchez L.E."/>
        </authorList>
    </citation>
    <scope>NUCLEOTIDE SEQUENCE [LARGE SCALE GENOMIC DNA]</scope>
    <source>
        <strain evidence="5 6">ZAC14D2_NAIMI4_2</strain>
    </source>
</reference>
<dbReference type="InterPro" id="IPR013324">
    <property type="entry name" value="RNA_pol_sigma_r3/r4-like"/>
</dbReference>
<evidence type="ECO:0000256" key="1">
    <source>
        <dbReference type="SAM" id="MobiDB-lite"/>
    </source>
</evidence>
<dbReference type="Pfam" id="PF08281">
    <property type="entry name" value="Sigma70_r4_2"/>
    <property type="match status" value="1"/>
</dbReference>
<sequence length="417" mass="46264">MDTREIQRRLDTVWRMESPRLIARLARMLGDLDSAEELAQDALVAALEHWPRQGVPDNPGAWLMTTAQRRAIDLLRQRRLHAGKQEAMAREPDHQGSVVRDHEREVEDAIGDDLLRLLFVACHPVLPADARVALTLRLLCGLSTAEIARAFLLPEPTIAQRIVRAKRTLAERGIPFEVPRRRALPQRLRSVLEVVYLVFNEGYAASHGEDWMRPALCEEALRLGRVLAALLPASAPVLGLLALMELQASRMGARTDAQGAAVLLMEQDRSRWDWLQIGRGQALLEKALALGGGDDAYVLQAAIAACHARARRADRTDWAGIAQLYARLARVMPSPVVELNRAVAVARAQGPQAAWPLLEALQQDGRLDDYAPLQAVRGDLLEHLGRRDEARSAFERAAELSGNARERQALRARAADL</sequence>
<dbReference type="PANTHER" id="PTHR47756">
    <property type="entry name" value="BLL6612 PROTEIN-RELATED"/>
    <property type="match status" value="1"/>
</dbReference>
<dbReference type="InterPro" id="IPR013249">
    <property type="entry name" value="RNA_pol_sigma70_r4_t2"/>
</dbReference>
<dbReference type="Pfam" id="PF20239">
    <property type="entry name" value="DUF6596"/>
    <property type="match status" value="1"/>
</dbReference>
<dbReference type="Pfam" id="PF04542">
    <property type="entry name" value="Sigma70_r2"/>
    <property type="match status" value="1"/>
</dbReference>
<accession>A0A0S1AV90</accession>
<evidence type="ECO:0000259" key="3">
    <source>
        <dbReference type="Pfam" id="PF08281"/>
    </source>
</evidence>
<dbReference type="InterPro" id="IPR007627">
    <property type="entry name" value="RNA_pol_sigma70_r2"/>
</dbReference>
<dbReference type="OrthoDB" id="9780299at2"/>
<dbReference type="GO" id="GO:0016987">
    <property type="term" value="F:sigma factor activity"/>
    <property type="evidence" value="ECO:0007669"/>
    <property type="project" value="InterPro"/>
</dbReference>
<dbReference type="Gene3D" id="1.10.1740.10">
    <property type="match status" value="1"/>
</dbReference>
<dbReference type="PATRIC" id="fig|128780.6.peg.270"/>
<name>A0A0S1AV90_9GAMM</name>
<dbReference type="InterPro" id="IPR013325">
    <property type="entry name" value="RNA_pol_sigma_r2"/>
</dbReference>
<feature type="domain" description="DUF6596" evidence="4">
    <location>
        <begin position="187"/>
        <end position="287"/>
    </location>
</feature>
<dbReference type="AlphaFoldDB" id="A0A0S1AV90"/>
<dbReference type="EMBL" id="CP012900">
    <property type="protein sequence ID" value="ALJ26725.1"/>
    <property type="molecule type" value="Genomic_DNA"/>
</dbReference>
<dbReference type="GO" id="GO:0003677">
    <property type="term" value="F:DNA binding"/>
    <property type="evidence" value="ECO:0007669"/>
    <property type="project" value="InterPro"/>
</dbReference>
<dbReference type="InterPro" id="IPR036388">
    <property type="entry name" value="WH-like_DNA-bd_sf"/>
</dbReference>
<evidence type="ECO:0000259" key="4">
    <source>
        <dbReference type="Pfam" id="PF20239"/>
    </source>
</evidence>
<evidence type="ECO:0000259" key="2">
    <source>
        <dbReference type="Pfam" id="PF04542"/>
    </source>
</evidence>
<evidence type="ECO:0000313" key="6">
    <source>
        <dbReference type="Proteomes" id="UP000061010"/>
    </source>
</evidence>
<dbReference type="NCBIfam" id="TIGR02937">
    <property type="entry name" value="sigma70-ECF"/>
    <property type="match status" value="1"/>
</dbReference>
<dbReference type="SUPFAM" id="SSF88946">
    <property type="entry name" value="Sigma2 domain of RNA polymerase sigma factors"/>
    <property type="match status" value="1"/>
</dbReference>
<dbReference type="Proteomes" id="UP000061010">
    <property type="component" value="Chromosome"/>
</dbReference>
<dbReference type="Gene3D" id="1.10.10.10">
    <property type="entry name" value="Winged helix-like DNA-binding domain superfamily/Winged helix DNA-binding domain"/>
    <property type="match status" value="1"/>
</dbReference>